<comment type="caution">
    <text evidence="2">The sequence shown here is derived from an EMBL/GenBank/DDBJ whole genome shotgun (WGS) entry which is preliminary data.</text>
</comment>
<evidence type="ECO:0000313" key="3">
    <source>
        <dbReference type="Proteomes" id="UP000812672"/>
    </source>
</evidence>
<dbReference type="Pfam" id="PF01966">
    <property type="entry name" value="HD"/>
    <property type="match status" value="1"/>
</dbReference>
<dbReference type="Proteomes" id="UP000812672">
    <property type="component" value="Unassembled WGS sequence"/>
</dbReference>
<feature type="domain" description="HD" evidence="1">
    <location>
        <begin position="23"/>
        <end position="140"/>
    </location>
</feature>
<protein>
    <submittedName>
        <fullName evidence="2">HD domain-containing protein</fullName>
    </submittedName>
</protein>
<dbReference type="EMBL" id="JAHLZF010000006">
    <property type="protein sequence ID" value="MBU6080552.1"/>
    <property type="molecule type" value="Genomic_DNA"/>
</dbReference>
<name>A0ABS6GN68_9BACI</name>
<dbReference type="NCBIfam" id="TIGR00277">
    <property type="entry name" value="HDIG"/>
    <property type="match status" value="1"/>
</dbReference>
<dbReference type="InterPro" id="IPR006674">
    <property type="entry name" value="HD_domain"/>
</dbReference>
<dbReference type="PROSITE" id="PS51831">
    <property type="entry name" value="HD"/>
    <property type="match status" value="1"/>
</dbReference>
<reference evidence="2 3" key="1">
    <citation type="journal article" date="2011" name="Int. J. Syst. Evol. Microbiol.">
        <title>Allobacillus halotolerans gen. nov., sp. nov. isolated from shrimp paste.</title>
        <authorList>
            <person name="Sheu S.Y."/>
            <person name="Arun A.B."/>
            <person name="Jiang S.R."/>
            <person name="Young C.C."/>
            <person name="Chen W.M."/>
        </authorList>
    </citation>
    <scope>NUCLEOTIDE SEQUENCE [LARGE SCALE GENOMIC DNA]</scope>
    <source>
        <strain evidence="2 3">LMG 24826</strain>
    </source>
</reference>
<evidence type="ECO:0000259" key="1">
    <source>
        <dbReference type="PROSITE" id="PS51831"/>
    </source>
</evidence>
<dbReference type="SMART" id="SM00471">
    <property type="entry name" value="HDc"/>
    <property type="match status" value="1"/>
</dbReference>
<keyword evidence="3" id="KW-1185">Reference proteome</keyword>
<dbReference type="InterPro" id="IPR006675">
    <property type="entry name" value="HDIG_dom"/>
</dbReference>
<dbReference type="CDD" id="cd00077">
    <property type="entry name" value="HDc"/>
    <property type="match status" value="1"/>
</dbReference>
<proteinExistence type="predicted"/>
<dbReference type="InterPro" id="IPR003607">
    <property type="entry name" value="HD/PDEase_dom"/>
</dbReference>
<sequence>MGYVTLVDIFKHPITQKYLRRSGVHHAVKVTEIACRLATEREENPELATKAALLHDMGHFEWYREGKWDYEEYRKHDIHAIKGAERAHKLLIRLGENRVKAKEIAIAILLHTDSYLPFSVKEFRTPLQQIIYEADEIDELPKGGHHYLKMEREEAIERLAIIDKKVQTANNKSAI</sequence>
<evidence type="ECO:0000313" key="2">
    <source>
        <dbReference type="EMBL" id="MBU6080552.1"/>
    </source>
</evidence>
<gene>
    <name evidence="2" type="ORF">KQ486_05935</name>
</gene>
<accession>A0ABS6GN68</accession>
<dbReference type="RefSeq" id="WP_216687054.1">
    <property type="nucleotide sequence ID" value="NZ_CAUPKR010000014.1"/>
</dbReference>
<organism evidence="2 3">
    <name type="scientific">Allobacillus halotolerans</name>
    <dbReference type="NCBI Taxonomy" id="570278"/>
    <lineage>
        <taxon>Bacteria</taxon>
        <taxon>Bacillati</taxon>
        <taxon>Bacillota</taxon>
        <taxon>Bacilli</taxon>
        <taxon>Bacillales</taxon>
        <taxon>Bacillaceae</taxon>
        <taxon>Allobacillus</taxon>
    </lineage>
</organism>